<dbReference type="RefSeq" id="WP_183995815.1">
    <property type="nucleotide sequence ID" value="NZ_JACIEH010000001.1"/>
</dbReference>
<protein>
    <submittedName>
        <fullName evidence="2">Putative salt-induced outer membrane protein</fullName>
    </submittedName>
</protein>
<dbReference type="Proteomes" id="UP000557392">
    <property type="component" value="Unassembled WGS sequence"/>
</dbReference>
<proteinExistence type="predicted"/>
<accession>A0A7W6JQT4</accession>
<dbReference type="InterPro" id="IPR007433">
    <property type="entry name" value="DUF481"/>
</dbReference>
<comment type="caution">
    <text evidence="2">The sequence shown here is derived from an EMBL/GenBank/DDBJ whole genome shotgun (WGS) entry which is preliminary data.</text>
</comment>
<dbReference type="AlphaFoldDB" id="A0A7W6JQT4"/>
<organism evidence="2 3">
    <name type="scientific">Sphingomonas kyeonggiensis</name>
    <dbReference type="NCBI Taxonomy" id="1268553"/>
    <lineage>
        <taxon>Bacteria</taxon>
        <taxon>Pseudomonadati</taxon>
        <taxon>Pseudomonadota</taxon>
        <taxon>Alphaproteobacteria</taxon>
        <taxon>Sphingomonadales</taxon>
        <taxon>Sphingomonadaceae</taxon>
        <taxon>Sphingomonas</taxon>
    </lineage>
</organism>
<keyword evidence="1" id="KW-0732">Signal</keyword>
<name>A0A7W6JQT4_9SPHN</name>
<keyword evidence="3" id="KW-1185">Reference proteome</keyword>
<feature type="signal peptide" evidence="1">
    <location>
        <begin position="1"/>
        <end position="19"/>
    </location>
</feature>
<gene>
    <name evidence="2" type="ORF">GGR46_001374</name>
</gene>
<evidence type="ECO:0000256" key="1">
    <source>
        <dbReference type="SAM" id="SignalP"/>
    </source>
</evidence>
<feature type="chain" id="PRO_5030786560" evidence="1">
    <location>
        <begin position="20"/>
        <end position="311"/>
    </location>
</feature>
<reference evidence="2 3" key="1">
    <citation type="submission" date="2020-08" db="EMBL/GenBank/DDBJ databases">
        <title>Genomic Encyclopedia of Type Strains, Phase IV (KMG-IV): sequencing the most valuable type-strain genomes for metagenomic binning, comparative biology and taxonomic classification.</title>
        <authorList>
            <person name="Goeker M."/>
        </authorList>
    </citation>
    <scope>NUCLEOTIDE SEQUENCE [LARGE SCALE GENOMIC DNA]</scope>
    <source>
        <strain evidence="2 3">DSM 101806</strain>
    </source>
</reference>
<evidence type="ECO:0000313" key="2">
    <source>
        <dbReference type="EMBL" id="MBB4097841.1"/>
    </source>
</evidence>
<evidence type="ECO:0000313" key="3">
    <source>
        <dbReference type="Proteomes" id="UP000557392"/>
    </source>
</evidence>
<sequence>MRASLFALPLLIAATPAFAVPMDDDDSTAALEAANVSPALKAMLEAAMESGNENDVAVIVKYARAADPESADKLVKIAADWRDSRLKKAQAKIRSADFFALVKGHAELGGYVTTGNTENVGIAAAMELKRDGLDWRHKLRVQADYQESLGITTRERYLAAYEPNWKFDDRAYLYGAAQYESDRFSGFSDRVSLSSGIGYSAIKSPAVKLDLEVGPAFRYTRFIAQPAESNAAARGSLDFGWKITRGISVTQNASAYLQNANSTVSSKSALLTKLFGPLSAQFSYSLQYESTPAIGRKSTDSTSRAALVVDF</sequence>
<dbReference type="Pfam" id="PF04338">
    <property type="entry name" value="DUF481"/>
    <property type="match status" value="1"/>
</dbReference>
<dbReference type="EMBL" id="JACIEH010000001">
    <property type="protein sequence ID" value="MBB4097841.1"/>
    <property type="molecule type" value="Genomic_DNA"/>
</dbReference>